<keyword evidence="10" id="KW-0175">Coiled coil</keyword>
<dbReference type="AlphaFoldDB" id="A0A6I6DGV2"/>
<evidence type="ECO:0000256" key="3">
    <source>
        <dbReference type="ARBA" id="ARBA00022806"/>
    </source>
</evidence>
<dbReference type="KEGG" id="salq:SYNTR_1727"/>
<keyword evidence="3 9" id="KW-0347">Helicase</keyword>
<keyword evidence="13" id="KW-1185">Reference proteome</keyword>
<dbReference type="OrthoDB" id="9787585at2"/>
<dbReference type="GO" id="GO:0003677">
    <property type="term" value="F:DNA binding"/>
    <property type="evidence" value="ECO:0007669"/>
    <property type="project" value="InterPro"/>
</dbReference>
<dbReference type="InterPro" id="IPR048228">
    <property type="entry name" value="HelD_bacillota"/>
</dbReference>
<feature type="domain" description="UvrD-like helicase ATP-binding" evidence="11">
    <location>
        <begin position="198"/>
        <end position="596"/>
    </location>
</feature>
<evidence type="ECO:0000256" key="1">
    <source>
        <dbReference type="ARBA" id="ARBA00022741"/>
    </source>
</evidence>
<dbReference type="RefSeq" id="WP_156204118.1">
    <property type="nucleotide sequence ID" value="NZ_CP046457.1"/>
</dbReference>
<dbReference type="PROSITE" id="PS51198">
    <property type="entry name" value="UVRD_HELICASE_ATP_BIND"/>
    <property type="match status" value="1"/>
</dbReference>
<dbReference type="PANTHER" id="PTHR11070:SF17">
    <property type="entry name" value="DNA HELICASE IV"/>
    <property type="match status" value="1"/>
</dbReference>
<evidence type="ECO:0000313" key="12">
    <source>
        <dbReference type="EMBL" id="QGU00321.1"/>
    </source>
</evidence>
<dbReference type="GO" id="GO:0043138">
    <property type="term" value="F:3'-5' DNA helicase activity"/>
    <property type="evidence" value="ECO:0007669"/>
    <property type="project" value="UniProtKB-EC"/>
</dbReference>
<keyword evidence="1 9" id="KW-0547">Nucleotide-binding</keyword>
<dbReference type="Gene3D" id="3.40.50.300">
    <property type="entry name" value="P-loop containing nucleotide triphosphate hydrolases"/>
    <property type="match status" value="3"/>
</dbReference>
<accession>A0A6I6DGV2</accession>
<feature type="binding site" evidence="9">
    <location>
        <begin position="219"/>
        <end position="226"/>
    </location>
    <ligand>
        <name>ATP</name>
        <dbReference type="ChEBI" id="CHEBI:30616"/>
    </ligand>
</feature>
<dbReference type="GO" id="GO:0016787">
    <property type="term" value="F:hydrolase activity"/>
    <property type="evidence" value="ECO:0007669"/>
    <property type="project" value="UniProtKB-UniRule"/>
</dbReference>
<keyword evidence="5" id="KW-0413">Isomerase</keyword>
<dbReference type="NCBIfam" id="NF041464">
    <property type="entry name" value="HelD_BACSU"/>
    <property type="match status" value="1"/>
</dbReference>
<dbReference type="InterPro" id="IPR000212">
    <property type="entry name" value="DNA_helicase_UvrD/REP"/>
</dbReference>
<dbReference type="InterPro" id="IPR027417">
    <property type="entry name" value="P-loop_NTPase"/>
</dbReference>
<sequence>MSLKKHPEYKAELERLEYTVDYVKDIILAMDTKREQYNEELREAYIDFDFLDSSLSYVRIMMNSKFLERLENSYDGLVHAEKKPYFCRIDIKREGNSKEDKLYIGKIALPRADGDETPLVIDWRSPVASVYYDGNLGHVTYETPSGTHSGELLLKRQYIIKDGKLEDMMDVDFASTDEFLQVALQENKDNRLKDIVNTIQAEQNKIIRASISEPLIVQGAAGSGKTTIALHRIAYLIYTYEESFTPENFMIIAPNSLFLNYISEVLPELGVDQVEQTTFVDLVYDLTGVKYKLVSPDEKLEKLLVDGDENALIRDVSMFKGSLEFKEIIEKYVLSLEQDFVPQEDLKLEEYTILTAEEVNSIFLKDFYYLPIYSRIPRVKKILTSKLKKELNSIIEELEDDYDKRLNEVRRSTDDAEERREQLGILMDERDNKIESLKKTSKNAVKKYIALFPQNDALHYYRELATSPEKLQYFANNEINQEFLSYFCNYTKEVLAKKRVEFEDLTPLLYIQYKAFGFKKEMKAKHLVIDEAQDFSLFQIDILKEIFDTEMFTLLGDISQGIHSYRGMNDWNELREKVFTSGNSRYLTLEQSYRTTIEIMDLANDVLKLTELPGLVLAKPVVRHGEKPKVLRQKNQNETISALEKRVQDLKEKDYSTVAIICKTTKECTKLKKSLDKRGNIAAKQLNANDISYEGGIVILSAYHAKGLEFDAVIITTLEEDYEQTELDLKLLYVAMTRALHSLDVVCTGKTLSILNKTNAVEKG</sequence>
<evidence type="ECO:0000256" key="8">
    <source>
        <dbReference type="ARBA" id="ARBA00048988"/>
    </source>
</evidence>
<dbReference type="InterPro" id="IPR014017">
    <property type="entry name" value="DNA_helicase_UvrD-like_C"/>
</dbReference>
<dbReference type="Pfam" id="PF13245">
    <property type="entry name" value="AAA_19"/>
    <property type="match status" value="1"/>
</dbReference>
<evidence type="ECO:0000313" key="13">
    <source>
        <dbReference type="Proteomes" id="UP000426444"/>
    </source>
</evidence>
<dbReference type="EMBL" id="CP046457">
    <property type="protein sequence ID" value="QGU00321.1"/>
    <property type="molecule type" value="Genomic_DNA"/>
</dbReference>
<dbReference type="EC" id="5.6.2.4" evidence="7"/>
<name>A0A6I6DGV2_9FIRM</name>
<dbReference type="Pfam" id="PF13538">
    <property type="entry name" value="UvrD_C_2"/>
    <property type="match status" value="1"/>
</dbReference>
<dbReference type="Pfam" id="PF13361">
    <property type="entry name" value="UvrD_C"/>
    <property type="match status" value="1"/>
</dbReference>
<proteinExistence type="predicted"/>
<keyword evidence="4 9" id="KW-0067">ATP-binding</keyword>
<dbReference type="GO" id="GO:0005524">
    <property type="term" value="F:ATP binding"/>
    <property type="evidence" value="ECO:0007669"/>
    <property type="project" value="UniProtKB-UniRule"/>
</dbReference>
<gene>
    <name evidence="12" type="ORF">SYNTR_1727</name>
</gene>
<dbReference type="Proteomes" id="UP000426444">
    <property type="component" value="Chromosome"/>
</dbReference>
<evidence type="ECO:0000256" key="6">
    <source>
        <dbReference type="ARBA" id="ARBA00034617"/>
    </source>
</evidence>
<dbReference type="SUPFAM" id="SSF52540">
    <property type="entry name" value="P-loop containing nucleoside triphosphate hydrolases"/>
    <property type="match status" value="1"/>
</dbReference>
<evidence type="ECO:0000256" key="5">
    <source>
        <dbReference type="ARBA" id="ARBA00023235"/>
    </source>
</evidence>
<evidence type="ECO:0000256" key="4">
    <source>
        <dbReference type="ARBA" id="ARBA00022840"/>
    </source>
</evidence>
<dbReference type="GO" id="GO:0005829">
    <property type="term" value="C:cytosol"/>
    <property type="evidence" value="ECO:0007669"/>
    <property type="project" value="TreeGrafter"/>
</dbReference>
<evidence type="ECO:0000259" key="11">
    <source>
        <dbReference type="PROSITE" id="PS51198"/>
    </source>
</evidence>
<feature type="coiled-coil region" evidence="10">
    <location>
        <begin position="388"/>
        <end position="415"/>
    </location>
</feature>
<comment type="catalytic activity">
    <reaction evidence="8">
        <text>ATP + H2O = ADP + phosphate + H(+)</text>
        <dbReference type="Rhea" id="RHEA:13065"/>
        <dbReference type="ChEBI" id="CHEBI:15377"/>
        <dbReference type="ChEBI" id="CHEBI:15378"/>
        <dbReference type="ChEBI" id="CHEBI:30616"/>
        <dbReference type="ChEBI" id="CHEBI:43474"/>
        <dbReference type="ChEBI" id="CHEBI:456216"/>
        <dbReference type="EC" id="5.6.2.4"/>
    </reaction>
</comment>
<comment type="catalytic activity">
    <reaction evidence="6">
        <text>Couples ATP hydrolysis with the unwinding of duplex DNA by translocating in the 3'-5' direction.</text>
        <dbReference type="EC" id="5.6.2.4"/>
    </reaction>
</comment>
<evidence type="ECO:0000256" key="7">
    <source>
        <dbReference type="ARBA" id="ARBA00034808"/>
    </source>
</evidence>
<keyword evidence="2 9" id="KW-0378">Hydrolase</keyword>
<dbReference type="GO" id="GO:0000725">
    <property type="term" value="P:recombinational repair"/>
    <property type="evidence" value="ECO:0007669"/>
    <property type="project" value="TreeGrafter"/>
</dbReference>
<organism evidence="12 13">
    <name type="scientific">Candidatus Syntrophocurvum alkaliphilum</name>
    <dbReference type="NCBI Taxonomy" id="2293317"/>
    <lineage>
        <taxon>Bacteria</taxon>
        <taxon>Bacillati</taxon>
        <taxon>Bacillota</taxon>
        <taxon>Clostridia</taxon>
        <taxon>Eubacteriales</taxon>
        <taxon>Syntrophomonadaceae</taxon>
        <taxon>Candidatus Syntrophocurvum</taxon>
    </lineage>
</organism>
<evidence type="ECO:0000256" key="10">
    <source>
        <dbReference type="SAM" id="Coils"/>
    </source>
</evidence>
<evidence type="ECO:0000256" key="2">
    <source>
        <dbReference type="ARBA" id="ARBA00022801"/>
    </source>
</evidence>
<dbReference type="PANTHER" id="PTHR11070">
    <property type="entry name" value="UVRD / RECB / PCRA DNA HELICASE FAMILY MEMBER"/>
    <property type="match status" value="1"/>
</dbReference>
<protein>
    <recommendedName>
        <fullName evidence="7">DNA 3'-5' helicase</fullName>
        <ecNumber evidence="7">5.6.2.4</ecNumber>
    </recommendedName>
</protein>
<evidence type="ECO:0000256" key="9">
    <source>
        <dbReference type="PROSITE-ProRule" id="PRU00560"/>
    </source>
</evidence>
<reference evidence="13" key="1">
    <citation type="journal article" date="2019" name="Microbiology">
        <title>Complete Genome Sequence of an Uncultured Bacterium of the Candidate Phylum Bipolaricaulota.</title>
        <authorList>
            <person name="Kadnikov V.V."/>
            <person name="Mardanov A.V."/>
            <person name="Beletsky A.V."/>
            <person name="Frank Y.A."/>
            <person name="Karnachuk O.V."/>
            <person name="Ravin N.V."/>
        </authorList>
    </citation>
    <scope>NUCLEOTIDE SEQUENCE [LARGE SCALE GENOMIC DNA]</scope>
</reference>
<dbReference type="InterPro" id="IPR014016">
    <property type="entry name" value="UvrD-like_ATP-bd"/>
</dbReference>
<dbReference type="InterPro" id="IPR027785">
    <property type="entry name" value="UvrD-like_helicase_C"/>
</dbReference>